<dbReference type="Proteomes" id="UP000057134">
    <property type="component" value="Chromosome"/>
</dbReference>
<evidence type="ECO:0000256" key="1">
    <source>
        <dbReference type="ARBA" id="ARBA00008007"/>
    </source>
</evidence>
<dbReference type="PANTHER" id="PTHR47505">
    <property type="entry name" value="DNA UTILIZATION PROTEIN YHGH"/>
    <property type="match status" value="1"/>
</dbReference>
<dbReference type="InterPro" id="IPR051910">
    <property type="entry name" value="ComF/GntX_DNA_util-trans"/>
</dbReference>
<evidence type="ECO:0000313" key="2">
    <source>
        <dbReference type="EMBL" id="ALI25740.1"/>
    </source>
</evidence>
<gene>
    <name evidence="2" type="ORF">XA26_18930</name>
</gene>
<dbReference type="PATRIC" id="fig|1766.6.peg.1875"/>
<dbReference type="Gene3D" id="3.40.50.2020">
    <property type="match status" value="1"/>
</dbReference>
<dbReference type="KEGG" id="mft:XA26_18930"/>
<dbReference type="EMBL" id="CP011269">
    <property type="protein sequence ID" value="ALI25740.1"/>
    <property type="molecule type" value="Genomic_DNA"/>
</dbReference>
<dbReference type="CDD" id="cd06223">
    <property type="entry name" value="PRTases_typeI"/>
    <property type="match status" value="1"/>
</dbReference>
<proteinExistence type="inferred from homology"/>
<protein>
    <submittedName>
        <fullName evidence="2">Competence protein F-like protein</fullName>
    </submittedName>
</protein>
<reference evidence="2 3" key="1">
    <citation type="journal article" date="2015" name="MBio">
        <title>Enzymatic Degradation of Phenazines Can Generate Energy and Protect Sensitive Organisms from Toxicity.</title>
        <authorList>
            <person name="Costa K.C."/>
            <person name="Bergkessel M."/>
            <person name="Saunders S."/>
            <person name="Korlach J."/>
            <person name="Newman D.K."/>
        </authorList>
    </citation>
    <scope>NUCLEOTIDE SEQUENCE [LARGE SCALE GENOMIC DNA]</scope>
    <source>
        <strain evidence="2 3">CT6</strain>
    </source>
</reference>
<dbReference type="InterPro" id="IPR000836">
    <property type="entry name" value="PRTase_dom"/>
</dbReference>
<dbReference type="PANTHER" id="PTHR47505:SF1">
    <property type="entry name" value="DNA UTILIZATION PROTEIN YHGH"/>
    <property type="match status" value="1"/>
</dbReference>
<accession>A0A0N9Y8C7</accession>
<dbReference type="InterPro" id="IPR029057">
    <property type="entry name" value="PRTase-like"/>
</dbReference>
<name>A0A0N9Y8C7_MYCFO</name>
<keyword evidence="3" id="KW-1185">Reference proteome</keyword>
<dbReference type="SUPFAM" id="SSF53271">
    <property type="entry name" value="PRTase-like"/>
    <property type="match status" value="1"/>
</dbReference>
<organism evidence="2 3">
    <name type="scientific">Mycolicibacterium fortuitum</name>
    <name type="common">Mycobacterium fortuitum</name>
    <dbReference type="NCBI Taxonomy" id="1766"/>
    <lineage>
        <taxon>Bacteria</taxon>
        <taxon>Bacillati</taxon>
        <taxon>Actinomycetota</taxon>
        <taxon>Actinomycetes</taxon>
        <taxon>Mycobacteriales</taxon>
        <taxon>Mycobacteriaceae</taxon>
        <taxon>Mycolicibacterium</taxon>
    </lineage>
</organism>
<evidence type="ECO:0000313" key="3">
    <source>
        <dbReference type="Proteomes" id="UP000057134"/>
    </source>
</evidence>
<comment type="similarity">
    <text evidence="1">Belongs to the ComF/GntX family.</text>
</comment>
<dbReference type="STRING" id="1766.XA26_18930"/>
<dbReference type="AlphaFoldDB" id="A0A0N9Y8C7"/>
<sequence length="240" mass="24763">MGCAAERVATLQWKAATRVAEMSSPARTLPHMLDLILPLECGGCGAPSTRWCAACAAQLGVGDDEPHLVTPRTDPGVPVFALGRHAGARRRAIVAAKEHGRADLIAPLAGALNVGLQHLLTWGVIDTPVTLVPAPTRRAAARRRGGDPVRRMAAAAVAGLPGVGVVPALRLRPWVRDSVGLSGAARQRNIAGRVRLSRPVAGEVVLVDDIVTTGATAAESVRTLMAAGADVSAVLVISHA</sequence>